<dbReference type="EMBL" id="GDHC01019668">
    <property type="protein sequence ID" value="JAP98960.1"/>
    <property type="molecule type" value="Transcribed_RNA"/>
</dbReference>
<organism evidence="3">
    <name type="scientific">Lygus hesperus</name>
    <name type="common">Western plant bug</name>
    <dbReference type="NCBI Taxonomy" id="30085"/>
    <lineage>
        <taxon>Eukaryota</taxon>
        <taxon>Metazoa</taxon>
        <taxon>Ecdysozoa</taxon>
        <taxon>Arthropoda</taxon>
        <taxon>Hexapoda</taxon>
        <taxon>Insecta</taxon>
        <taxon>Pterygota</taxon>
        <taxon>Neoptera</taxon>
        <taxon>Paraneoptera</taxon>
        <taxon>Hemiptera</taxon>
        <taxon>Heteroptera</taxon>
        <taxon>Panheteroptera</taxon>
        <taxon>Cimicomorpha</taxon>
        <taxon>Miridae</taxon>
        <taxon>Mirini</taxon>
        <taxon>Lygus</taxon>
    </lineage>
</organism>
<evidence type="ECO:0000313" key="4">
    <source>
        <dbReference type="EMBL" id="JAG03297.1"/>
    </source>
</evidence>
<protein>
    <submittedName>
        <fullName evidence="3">Putative surface cell antigen sca1</fullName>
    </submittedName>
</protein>
<accession>A0A0A9WEK5</accession>
<sequence length="223" mass="24740">MLLLLHSSWLLRCIRYVQWGTATGVKSTKNTKTHTTAQNDPRATARTILSSFMEQFSNELRDFREDLGELGTLHSCRVDPCTHTTTNDECTAKDPEEARNNFSYLPTFKNFILPVTTVASNEAGFAHVSTHDVVSKPDTTITIRLTSDAPAADNPPHSTARITEDDVPDDPSPLNTPTYYNSHSLRKLSQDLESINITGQSYRSGPPSTASITHSHMHPSNRT</sequence>
<gene>
    <name evidence="3" type="primary">sca1_6</name>
    <name evidence="4" type="synonym">sca1_4</name>
    <name evidence="3" type="ORF">CM83_21174</name>
    <name evidence="4" type="ORF">CM83_21186</name>
    <name evidence="5" type="ORF">g.34764</name>
</gene>
<feature type="chain" id="PRO_5007389289" evidence="2">
    <location>
        <begin position="20"/>
        <end position="223"/>
    </location>
</feature>
<feature type="signal peptide" evidence="2">
    <location>
        <begin position="1"/>
        <end position="19"/>
    </location>
</feature>
<dbReference type="EMBL" id="GBHO01040309">
    <property type="protein sequence ID" value="JAG03295.1"/>
    <property type="molecule type" value="Transcribed_RNA"/>
</dbReference>
<dbReference type="AlphaFoldDB" id="A0A0A9WEK5"/>
<reference evidence="5" key="3">
    <citation type="journal article" date="2016" name="Gigascience">
        <title>De novo construction of an expanded transcriptome assembly for the western tarnished plant bug, Lygus hesperus.</title>
        <authorList>
            <person name="Tassone E.E."/>
            <person name="Geib S.M."/>
            <person name="Hall B."/>
            <person name="Fabrick J.A."/>
            <person name="Brent C.S."/>
            <person name="Hull J.J."/>
        </authorList>
    </citation>
    <scope>NUCLEOTIDE SEQUENCE</scope>
</reference>
<dbReference type="EMBL" id="GBHO01040307">
    <property type="protein sequence ID" value="JAG03297.1"/>
    <property type="molecule type" value="Transcribed_RNA"/>
</dbReference>
<evidence type="ECO:0000313" key="5">
    <source>
        <dbReference type="EMBL" id="JAP98960.1"/>
    </source>
</evidence>
<evidence type="ECO:0000256" key="2">
    <source>
        <dbReference type="SAM" id="SignalP"/>
    </source>
</evidence>
<evidence type="ECO:0000256" key="1">
    <source>
        <dbReference type="SAM" id="MobiDB-lite"/>
    </source>
</evidence>
<proteinExistence type="predicted"/>
<feature type="region of interest" description="Disordered" evidence="1">
    <location>
        <begin position="198"/>
        <end position="223"/>
    </location>
</feature>
<feature type="region of interest" description="Disordered" evidence="1">
    <location>
        <begin position="146"/>
        <end position="180"/>
    </location>
</feature>
<feature type="compositionally biased region" description="Polar residues" evidence="1">
    <location>
        <begin position="198"/>
        <end position="214"/>
    </location>
</feature>
<reference evidence="3" key="2">
    <citation type="submission" date="2014-07" db="EMBL/GenBank/DDBJ databases">
        <authorList>
            <person name="Hull J."/>
        </authorList>
    </citation>
    <scope>NUCLEOTIDE SEQUENCE</scope>
</reference>
<reference evidence="3" key="1">
    <citation type="journal article" date="2014" name="PLoS ONE">
        <title>Transcriptome-Based Identification of ABC Transporters in the Western Tarnished Plant Bug Lygus hesperus.</title>
        <authorList>
            <person name="Hull J.J."/>
            <person name="Chaney K."/>
            <person name="Geib S.M."/>
            <person name="Fabrick J.A."/>
            <person name="Brent C.S."/>
            <person name="Walsh D."/>
            <person name="Lavine L.C."/>
        </authorList>
    </citation>
    <scope>NUCLEOTIDE SEQUENCE</scope>
</reference>
<name>A0A0A9WEK5_LYGHE</name>
<keyword evidence="2" id="KW-0732">Signal</keyword>
<evidence type="ECO:0000313" key="3">
    <source>
        <dbReference type="EMBL" id="JAG03295.1"/>
    </source>
</evidence>